<evidence type="ECO:0000313" key="3">
    <source>
        <dbReference type="Proteomes" id="UP000236724"/>
    </source>
</evidence>
<name>A0A1H6F7I0_9GAMM</name>
<accession>A0A1H6F7I0</accession>
<organism evidence="2 3">
    <name type="scientific">Candidatus Venteria ishoeyi</name>
    <dbReference type="NCBI Taxonomy" id="1899563"/>
    <lineage>
        <taxon>Bacteria</taxon>
        <taxon>Pseudomonadati</taxon>
        <taxon>Pseudomonadota</taxon>
        <taxon>Gammaproteobacteria</taxon>
        <taxon>Thiotrichales</taxon>
        <taxon>Thiotrichaceae</taxon>
        <taxon>Venteria</taxon>
    </lineage>
</organism>
<evidence type="ECO:0000313" key="2">
    <source>
        <dbReference type="EMBL" id="SEH06087.1"/>
    </source>
</evidence>
<feature type="chain" id="PRO_5014899631" description="Outer membrane protein beta-barrel domain-containing protein" evidence="1">
    <location>
        <begin position="24"/>
        <end position="244"/>
    </location>
</feature>
<dbReference type="AlphaFoldDB" id="A0A1H6F7I0"/>
<dbReference type="EMBL" id="FMSV02000429">
    <property type="protein sequence ID" value="SEH06087.1"/>
    <property type="molecule type" value="Genomic_DNA"/>
</dbReference>
<dbReference type="OrthoDB" id="5801242at2"/>
<evidence type="ECO:0000256" key="1">
    <source>
        <dbReference type="SAM" id="SignalP"/>
    </source>
</evidence>
<feature type="signal peptide" evidence="1">
    <location>
        <begin position="1"/>
        <end position="23"/>
    </location>
</feature>
<dbReference type="Proteomes" id="UP000236724">
    <property type="component" value="Unassembled WGS sequence"/>
</dbReference>
<gene>
    <name evidence="2" type="ORF">MBHS_01942</name>
</gene>
<protein>
    <recommendedName>
        <fullName evidence="4">Outer membrane protein beta-barrel domain-containing protein</fullName>
    </recommendedName>
</protein>
<dbReference type="RefSeq" id="WP_103919915.1">
    <property type="nucleotide sequence ID" value="NZ_FMSV02000429.1"/>
</dbReference>
<keyword evidence="1" id="KW-0732">Signal</keyword>
<keyword evidence="3" id="KW-1185">Reference proteome</keyword>
<reference evidence="2 3" key="1">
    <citation type="submission" date="2016-10" db="EMBL/GenBank/DDBJ databases">
        <authorList>
            <person name="de Groot N.N."/>
        </authorList>
    </citation>
    <scope>NUCLEOTIDE SEQUENCE [LARGE SCALE GENOMIC DNA]</scope>
    <source>
        <strain evidence="2">MBHS1</strain>
    </source>
</reference>
<sequence>MKHLAQQLLLSLCLSGLPFYAFALDQNIEDLSGLSQNEFNHIASDLSAAIHYKGLVPAEPLGILGFDVAVSGSASQLQHRELFAKTRTSGSNNKYLVATRLHVHKGLPLGFDVGLSYTLVPNGNLKALGGEVRYAIMQGNAVLPAISIRGSYNKTLDNPVLDLDTIGLELMISKGVLMVTPYAGIGHLWSHVQAKRSPHLNNVKPEQIKAFVGANLNLLGLNANAEIEHTDNVTSYSIKLGLRF</sequence>
<evidence type="ECO:0008006" key="4">
    <source>
        <dbReference type="Google" id="ProtNLM"/>
    </source>
</evidence>
<proteinExistence type="predicted"/>